<dbReference type="RefSeq" id="WP_241444210.1">
    <property type="nucleotide sequence ID" value="NZ_BSUJ01000001.1"/>
</dbReference>
<evidence type="ECO:0008006" key="4">
    <source>
        <dbReference type="Google" id="ProtNLM"/>
    </source>
</evidence>
<reference evidence="3" key="1">
    <citation type="journal article" date="2019" name="Int. J. Syst. Evol. Microbiol.">
        <title>The Global Catalogue of Microorganisms (GCM) 10K type strain sequencing project: providing services to taxonomists for standard genome sequencing and annotation.</title>
        <authorList>
            <consortium name="The Broad Institute Genomics Platform"/>
            <consortium name="The Broad Institute Genome Sequencing Center for Infectious Disease"/>
            <person name="Wu L."/>
            <person name="Ma J."/>
        </authorList>
    </citation>
    <scope>NUCLEOTIDE SEQUENCE [LARGE SCALE GENOMIC DNA]</scope>
    <source>
        <strain evidence="3">NBRC 105830</strain>
    </source>
</reference>
<sequence>MPDKPVPTPPAGARDSSRCALLVLVGLVLTYLPLPWRALAVVAGLAAIFFGIRAMTAQIRTKQSFSAAWTGLGVMLAAWLIVVTGIQTVFTGQWSQVEECLKGANTRVAEADCRKQLGDGAGSGLLGLFGE</sequence>
<gene>
    <name evidence="2" type="ORF">GCM10025862_24780</name>
</gene>
<evidence type="ECO:0000313" key="2">
    <source>
        <dbReference type="EMBL" id="GMA20457.1"/>
    </source>
</evidence>
<proteinExistence type="predicted"/>
<organism evidence="2 3">
    <name type="scientific">Arsenicicoccus piscis</name>
    <dbReference type="NCBI Taxonomy" id="673954"/>
    <lineage>
        <taxon>Bacteria</taxon>
        <taxon>Bacillati</taxon>
        <taxon>Actinomycetota</taxon>
        <taxon>Actinomycetes</taxon>
        <taxon>Micrococcales</taxon>
        <taxon>Intrasporangiaceae</taxon>
        <taxon>Arsenicicoccus</taxon>
    </lineage>
</organism>
<dbReference type="Proteomes" id="UP001157109">
    <property type="component" value="Unassembled WGS sequence"/>
</dbReference>
<evidence type="ECO:0000256" key="1">
    <source>
        <dbReference type="SAM" id="Phobius"/>
    </source>
</evidence>
<name>A0ABQ6HQ31_9MICO</name>
<feature type="transmembrane region" description="Helical" evidence="1">
    <location>
        <begin position="67"/>
        <end position="90"/>
    </location>
</feature>
<accession>A0ABQ6HQ31</accession>
<keyword evidence="3" id="KW-1185">Reference proteome</keyword>
<comment type="caution">
    <text evidence="2">The sequence shown here is derived from an EMBL/GenBank/DDBJ whole genome shotgun (WGS) entry which is preliminary data.</text>
</comment>
<keyword evidence="1" id="KW-0812">Transmembrane</keyword>
<keyword evidence="1" id="KW-1133">Transmembrane helix</keyword>
<keyword evidence="1" id="KW-0472">Membrane</keyword>
<feature type="transmembrane region" description="Helical" evidence="1">
    <location>
        <begin position="34"/>
        <end position="55"/>
    </location>
</feature>
<evidence type="ECO:0000313" key="3">
    <source>
        <dbReference type="Proteomes" id="UP001157109"/>
    </source>
</evidence>
<dbReference type="EMBL" id="BSUJ01000001">
    <property type="protein sequence ID" value="GMA20457.1"/>
    <property type="molecule type" value="Genomic_DNA"/>
</dbReference>
<protein>
    <recommendedName>
        <fullName evidence="4">DUF4190 domain-containing protein</fullName>
    </recommendedName>
</protein>